<feature type="transmembrane region" description="Helical" evidence="2">
    <location>
        <begin position="148"/>
        <end position="170"/>
    </location>
</feature>
<proteinExistence type="predicted"/>
<keyword evidence="2" id="KW-0472">Membrane</keyword>
<dbReference type="Gene3D" id="3.40.50.1820">
    <property type="entry name" value="alpha/beta hydrolase"/>
    <property type="match status" value="1"/>
</dbReference>
<dbReference type="AlphaFoldDB" id="A0A812NR73"/>
<dbReference type="Proteomes" id="UP000601435">
    <property type="component" value="Unassembled WGS sequence"/>
</dbReference>
<comment type="caution">
    <text evidence="3">The sequence shown here is derived from an EMBL/GenBank/DDBJ whole genome shotgun (WGS) entry which is preliminary data.</text>
</comment>
<dbReference type="OrthoDB" id="58570at2759"/>
<accession>A0A812NR73</accession>
<feature type="transmembrane region" description="Helical" evidence="2">
    <location>
        <begin position="305"/>
        <end position="329"/>
    </location>
</feature>
<feature type="transmembrane region" description="Helical" evidence="2">
    <location>
        <begin position="251"/>
        <end position="268"/>
    </location>
</feature>
<keyword evidence="4" id="KW-1185">Reference proteome</keyword>
<dbReference type="InterPro" id="IPR029058">
    <property type="entry name" value="AB_hydrolase_fold"/>
</dbReference>
<evidence type="ECO:0000256" key="2">
    <source>
        <dbReference type="SAM" id="Phobius"/>
    </source>
</evidence>
<reference evidence="3" key="1">
    <citation type="submission" date="2021-02" db="EMBL/GenBank/DDBJ databases">
        <authorList>
            <person name="Dougan E. K."/>
            <person name="Rhodes N."/>
            <person name="Thang M."/>
            <person name="Chan C."/>
        </authorList>
    </citation>
    <scope>NUCLEOTIDE SEQUENCE</scope>
</reference>
<evidence type="ECO:0000256" key="1">
    <source>
        <dbReference type="SAM" id="MobiDB-lite"/>
    </source>
</evidence>
<dbReference type="SUPFAM" id="SSF53474">
    <property type="entry name" value="alpha/beta-Hydrolases"/>
    <property type="match status" value="1"/>
</dbReference>
<feature type="transmembrane region" description="Helical" evidence="2">
    <location>
        <begin position="117"/>
        <end position="136"/>
    </location>
</feature>
<feature type="region of interest" description="Disordered" evidence="1">
    <location>
        <begin position="643"/>
        <end position="664"/>
    </location>
</feature>
<protein>
    <submittedName>
        <fullName evidence="3">Kidins220 protein</fullName>
    </submittedName>
</protein>
<name>A0A812NR73_9DINO</name>
<sequence length="664" mass="72828">MPILSVYMCSLRIRWSYFFLCALFTALALFAGTITELFFAVFAAGADISVCQQVWLSFWLLPFGAMFLALVGDEMGDLVIDAIDRPPLLWCLSLVLAAVQRDRRLAPARSTCEAVDMLIIGLSEVVPLCFGFRSLVQRRGFWHGYMQGGLIAAFLLTLVVLLADVTIGIYGSRAQQALRHVYHVLDKHKICPGTIAVRYELLRSHFEQASLQQNREQGCKRFATLLVFAWRRASRFMLESWSLCAFTQQNALMPVTLVAWTAVSALAVQDRFQFPVAVSAIMMVFTVTVLSVKMAMAFPDVAGPFYTVILIFFVCAALGLQVGGSFALGPKTVQPLMRMPGIFTGPTDLPHAWRGNRSEPPYAACRITWGSQEAPVSVLDLASLALIAYEVDCNAVPRLLEESFGSGMHAPRLESCRSYDELPRWISVRFPARRPGGGDTRVFAIKGTSSWRDVYADIKLFATIEVLQALSKIVPILSLLPVPLVQSIVGHTGLADTYMWDGLERAIDKDHRKSDVSVLTGHSLGGCIAQIVAGRRQLSALVFSSPGLLYSARRFDVSPESIRHVVAVVPDGDVISSVDEHAGVVQRIACRTLTGQAGSTAACHGLRKTACEVWRACGDVRGRDFSDTCVAYVLPDMLGHTLPEEPWGQSPSRDGWADPAGLTT</sequence>
<dbReference type="EMBL" id="CAJNJA010012579">
    <property type="protein sequence ID" value="CAE7299966.1"/>
    <property type="molecule type" value="Genomic_DNA"/>
</dbReference>
<feature type="transmembrane region" description="Helical" evidence="2">
    <location>
        <begin position="54"/>
        <end position="72"/>
    </location>
</feature>
<gene>
    <name evidence="3" type="primary">Kidins220</name>
    <name evidence="3" type="ORF">SNEC2469_LOCUS7397</name>
</gene>
<organism evidence="3 4">
    <name type="scientific">Symbiodinium necroappetens</name>
    <dbReference type="NCBI Taxonomy" id="1628268"/>
    <lineage>
        <taxon>Eukaryota</taxon>
        <taxon>Sar</taxon>
        <taxon>Alveolata</taxon>
        <taxon>Dinophyceae</taxon>
        <taxon>Suessiales</taxon>
        <taxon>Symbiodiniaceae</taxon>
        <taxon>Symbiodinium</taxon>
    </lineage>
</organism>
<feature type="transmembrane region" description="Helical" evidence="2">
    <location>
        <begin position="15"/>
        <end position="42"/>
    </location>
</feature>
<evidence type="ECO:0000313" key="3">
    <source>
        <dbReference type="EMBL" id="CAE7299966.1"/>
    </source>
</evidence>
<keyword evidence="2" id="KW-1133">Transmembrane helix</keyword>
<keyword evidence="2" id="KW-0812">Transmembrane</keyword>
<evidence type="ECO:0000313" key="4">
    <source>
        <dbReference type="Proteomes" id="UP000601435"/>
    </source>
</evidence>
<feature type="transmembrane region" description="Helical" evidence="2">
    <location>
        <begin position="280"/>
        <end position="299"/>
    </location>
</feature>